<sequence>MKYRLQRVWELFRYNLPAFFRSLWVFRKALWSYRWYSGHHGVFDFMSAAIKDIHTNVEERGIEEWVSKEKKVEAMKRLVYLLDMFNNETFIEEAEKELGMEYIYRDFTFQQTEDNPELYHMIPGTTDEEEKHNDVIRMRAHKIEKRSWEELIHLIKGQDYSKFSKKSEFLDQFDGSGIRGWWD</sequence>
<evidence type="ECO:0000313" key="1">
    <source>
        <dbReference type="EMBL" id="CAB4143167.1"/>
    </source>
</evidence>
<dbReference type="EMBL" id="LR796421">
    <property type="protein sequence ID" value="CAB4143167.1"/>
    <property type="molecule type" value="Genomic_DNA"/>
</dbReference>
<organism evidence="1">
    <name type="scientific">uncultured Caudovirales phage</name>
    <dbReference type="NCBI Taxonomy" id="2100421"/>
    <lineage>
        <taxon>Viruses</taxon>
        <taxon>Duplodnaviria</taxon>
        <taxon>Heunggongvirae</taxon>
        <taxon>Uroviricota</taxon>
        <taxon>Caudoviricetes</taxon>
        <taxon>Peduoviridae</taxon>
        <taxon>Maltschvirus</taxon>
        <taxon>Maltschvirus maltsch</taxon>
    </lineage>
</organism>
<proteinExistence type="predicted"/>
<name>A0A6J5MBN7_9CAUD</name>
<accession>A0A6J5MBN7</accession>
<gene>
    <name evidence="1" type="ORF">UFOVP450_81</name>
</gene>
<protein>
    <submittedName>
        <fullName evidence="1">Uncharacterized protein</fullName>
    </submittedName>
</protein>
<reference evidence="1" key="1">
    <citation type="submission" date="2020-04" db="EMBL/GenBank/DDBJ databases">
        <authorList>
            <person name="Chiriac C."/>
            <person name="Salcher M."/>
            <person name="Ghai R."/>
            <person name="Kavagutti S V."/>
        </authorList>
    </citation>
    <scope>NUCLEOTIDE SEQUENCE</scope>
</reference>